<evidence type="ECO:0000313" key="3">
    <source>
        <dbReference type="Proteomes" id="UP000321548"/>
    </source>
</evidence>
<gene>
    <name evidence="2" type="ORF">FHP08_10945</name>
</gene>
<comment type="caution">
    <text evidence="2">The sequence shown here is derived from an EMBL/GenBank/DDBJ whole genome shotgun (WGS) entry which is preliminary data.</text>
</comment>
<keyword evidence="3" id="KW-1185">Reference proteome</keyword>
<proteinExistence type="predicted"/>
<dbReference type="EMBL" id="VDUY01000004">
    <property type="protein sequence ID" value="TXL65303.1"/>
    <property type="molecule type" value="Genomic_DNA"/>
</dbReference>
<feature type="chain" id="PRO_5022674568" description="YbjN domain-containing protein" evidence="1">
    <location>
        <begin position="21"/>
        <end position="157"/>
    </location>
</feature>
<feature type="signal peptide" evidence="1">
    <location>
        <begin position="1"/>
        <end position="20"/>
    </location>
</feature>
<dbReference type="Proteomes" id="UP000321548">
    <property type="component" value="Unassembled WGS sequence"/>
</dbReference>
<dbReference type="PROSITE" id="PS51257">
    <property type="entry name" value="PROKAR_LIPOPROTEIN"/>
    <property type="match status" value="1"/>
</dbReference>
<dbReference type="RefSeq" id="WP_147704498.1">
    <property type="nucleotide sequence ID" value="NZ_VDUY01000004.1"/>
</dbReference>
<name>A0A5C8NVY2_9BURK</name>
<reference evidence="2 3" key="1">
    <citation type="submission" date="2019-06" db="EMBL/GenBank/DDBJ databases">
        <title>Quisquiliibacterium sp. nov., isolated from a maize field.</title>
        <authorList>
            <person name="Lin S.-Y."/>
            <person name="Tsai C.-F."/>
            <person name="Young C.-C."/>
        </authorList>
    </citation>
    <scope>NUCLEOTIDE SEQUENCE [LARGE SCALE GENOMIC DNA]</scope>
    <source>
        <strain evidence="2 3">CC-CFT501</strain>
    </source>
</reference>
<dbReference type="AlphaFoldDB" id="A0A5C8NVY2"/>
<protein>
    <recommendedName>
        <fullName evidence="4">YbjN domain-containing protein</fullName>
    </recommendedName>
</protein>
<evidence type="ECO:0000256" key="1">
    <source>
        <dbReference type="SAM" id="SignalP"/>
    </source>
</evidence>
<keyword evidence="1" id="KW-0732">Signal</keyword>
<sequence>MPLRPAIALLAALLACSASAQEQTVESAMEFLSEVLDGQRYNPNLTESNGEPVRLHDRWGTIKEVGPDKRCVLAYKAAMPEGRHGSSVWKAYEREATWDFGKVLEIRKAGTIDLEVVRRGQPLPLAFRLNAESLRDRVAYAMDYLRVNCDALRRTGF</sequence>
<accession>A0A5C8NVY2</accession>
<evidence type="ECO:0008006" key="4">
    <source>
        <dbReference type="Google" id="ProtNLM"/>
    </source>
</evidence>
<organism evidence="2 3">
    <name type="scientific">Zeimonas arvi</name>
    <dbReference type="NCBI Taxonomy" id="2498847"/>
    <lineage>
        <taxon>Bacteria</taxon>
        <taxon>Pseudomonadati</taxon>
        <taxon>Pseudomonadota</taxon>
        <taxon>Betaproteobacteria</taxon>
        <taxon>Burkholderiales</taxon>
        <taxon>Burkholderiaceae</taxon>
        <taxon>Zeimonas</taxon>
    </lineage>
</organism>
<evidence type="ECO:0000313" key="2">
    <source>
        <dbReference type="EMBL" id="TXL65303.1"/>
    </source>
</evidence>